<keyword evidence="3" id="KW-1185">Reference proteome</keyword>
<dbReference type="InterPro" id="IPR027417">
    <property type="entry name" value="P-loop_NTPase"/>
</dbReference>
<evidence type="ECO:0008006" key="4">
    <source>
        <dbReference type="Google" id="ProtNLM"/>
    </source>
</evidence>
<dbReference type="SUPFAM" id="SSF52540">
    <property type="entry name" value="P-loop containing nucleoside triphosphate hydrolases"/>
    <property type="match status" value="1"/>
</dbReference>
<organism evidence="2 3">
    <name type="scientific">Mycolicibacterium psychrotolerans</name>
    <dbReference type="NCBI Taxonomy" id="216929"/>
    <lineage>
        <taxon>Bacteria</taxon>
        <taxon>Bacillati</taxon>
        <taxon>Actinomycetota</taxon>
        <taxon>Actinomycetes</taxon>
        <taxon>Mycobacteriales</taxon>
        <taxon>Mycobacteriaceae</taxon>
        <taxon>Mycolicibacterium</taxon>
    </lineage>
</organism>
<accession>A0A7I7MCB4</accession>
<feature type="region of interest" description="Disordered" evidence="1">
    <location>
        <begin position="331"/>
        <end position="412"/>
    </location>
</feature>
<sequence>MSDLNGFHFDAITLSNVKPERVEWLWPHHLPRGKVVTLDGDPGVGKSTLALSFASTVTNGGRWPDGTGCPIVGDVILMSAEDGLADTIVPRLIAADADTTRVHAVRGVPLPGEHGDLRMAVLTDIGAMRDLIEDTGAVLLVVDVLMAYLPSGTDSHRDQDVRRILAPLARLADETGCTILLLRHLNKGKGDPLYRGGGSIGIVGASRVGMVVAPHPDDENVRVLATVKNNLAAIAPAMTYRLVSTEGGVARVEWMGESDHSARDLLDATDEGDTPHAAQEWLHDYLQQEGRAPSAEVKVAARKAGFSERTIKRVASKLGVAAESYGFPRRTHWSLPQSNTQSGHQPTAPIGLGPTGPTGPAGSDQDERGEPIGPTAQSGQRMSTGPTGTPTARSGHSVSPIQGNATDRPEDNFGPPCSVCGKPVVAAQGDTHISCRRVVIARNKAALDAPQEDTA</sequence>
<evidence type="ECO:0000313" key="2">
    <source>
        <dbReference type="EMBL" id="BBX69019.1"/>
    </source>
</evidence>
<dbReference type="AlphaFoldDB" id="A0A7I7MCB4"/>
<protein>
    <recommendedName>
        <fullName evidence="4">AAA family ATPase</fullName>
    </recommendedName>
</protein>
<dbReference type="Pfam" id="PF13481">
    <property type="entry name" value="AAA_25"/>
    <property type="match status" value="1"/>
</dbReference>
<gene>
    <name evidence="2" type="ORF">MPSYJ_24800</name>
</gene>
<dbReference type="EMBL" id="AP022574">
    <property type="protein sequence ID" value="BBX69019.1"/>
    <property type="molecule type" value="Genomic_DNA"/>
</dbReference>
<dbReference type="Proteomes" id="UP000466514">
    <property type="component" value="Chromosome"/>
</dbReference>
<dbReference type="RefSeq" id="WP_163722596.1">
    <property type="nucleotide sequence ID" value="NZ_AP022574.1"/>
</dbReference>
<feature type="compositionally biased region" description="Polar residues" evidence="1">
    <location>
        <begin position="375"/>
        <end position="405"/>
    </location>
</feature>
<dbReference type="KEGG" id="mpsc:MPSYJ_24800"/>
<proteinExistence type="predicted"/>
<evidence type="ECO:0000313" key="3">
    <source>
        <dbReference type="Proteomes" id="UP000466514"/>
    </source>
</evidence>
<name>A0A7I7MCB4_9MYCO</name>
<feature type="compositionally biased region" description="Polar residues" evidence="1">
    <location>
        <begin position="334"/>
        <end position="345"/>
    </location>
</feature>
<reference evidence="2 3" key="1">
    <citation type="journal article" date="2019" name="Emerg. Microbes Infect.">
        <title>Comprehensive subspecies identification of 175 nontuberculous mycobacteria species based on 7547 genomic profiles.</title>
        <authorList>
            <person name="Matsumoto Y."/>
            <person name="Kinjo T."/>
            <person name="Motooka D."/>
            <person name="Nabeya D."/>
            <person name="Jung N."/>
            <person name="Uechi K."/>
            <person name="Horii T."/>
            <person name="Iida T."/>
            <person name="Fujita J."/>
            <person name="Nakamura S."/>
        </authorList>
    </citation>
    <scope>NUCLEOTIDE SEQUENCE [LARGE SCALE GENOMIC DNA]</scope>
    <source>
        <strain evidence="2 3">JCM 13323</strain>
    </source>
</reference>
<dbReference type="Gene3D" id="3.40.50.300">
    <property type="entry name" value="P-loop containing nucleotide triphosphate hydrolases"/>
    <property type="match status" value="1"/>
</dbReference>
<evidence type="ECO:0000256" key="1">
    <source>
        <dbReference type="SAM" id="MobiDB-lite"/>
    </source>
</evidence>